<name>A0A1I5TZM2_9RHOB</name>
<keyword evidence="4" id="KW-1185">Reference proteome</keyword>
<sequence>MTDIVVIGGGIAGVSVAARLAPLGDVLLLEGEDSLGFHASGRSAAMFLSEYGNHVVRALNHASAEHHHHADGGVLSPRGVMLLGRAADAEAFEAERGGMEMERLSPQEAAERFPILNAETVAHAALREDVYDLDTDLCLQNFARAARAAGARFETNAQITQIARSGKRWRVHWRTGEAEADILVNAAGAWADPVARLADVAPFGLQPYRRSMALLPSPGGRDTSRWPFVVAAGERWYGKPESGKWAVSPSEADPVDPHDAWADDMVLAEGLARYEEMVTEPVARVERSWAGLRTFAPDNALVIGEDPAAPGFWWLAGQGGYGFQTAPAASALLADLVAGRQPELETGVVAALSPARFRS</sequence>
<dbReference type="STRING" id="441119.SAMN04488047_11640"/>
<gene>
    <name evidence="3" type="ORF">SAMN04488047_11640</name>
</gene>
<evidence type="ECO:0000259" key="2">
    <source>
        <dbReference type="Pfam" id="PF01266"/>
    </source>
</evidence>
<dbReference type="SUPFAM" id="SSF51905">
    <property type="entry name" value="FAD/NAD(P)-binding domain"/>
    <property type="match status" value="1"/>
</dbReference>
<proteinExistence type="predicted"/>
<dbReference type="RefSeq" id="WP_143096183.1">
    <property type="nucleotide sequence ID" value="NZ_FOXA01000016.1"/>
</dbReference>
<feature type="domain" description="FAD dependent oxidoreductase" evidence="2">
    <location>
        <begin position="3"/>
        <end position="336"/>
    </location>
</feature>
<evidence type="ECO:0000313" key="4">
    <source>
        <dbReference type="Proteomes" id="UP000199356"/>
    </source>
</evidence>
<dbReference type="InterPro" id="IPR036188">
    <property type="entry name" value="FAD/NAD-bd_sf"/>
</dbReference>
<dbReference type="Gene3D" id="3.30.9.10">
    <property type="entry name" value="D-Amino Acid Oxidase, subunit A, domain 2"/>
    <property type="match status" value="1"/>
</dbReference>
<accession>A0A1I5TZM2</accession>
<dbReference type="AlphaFoldDB" id="A0A1I5TZM2"/>
<dbReference type="GO" id="GO:0016491">
    <property type="term" value="F:oxidoreductase activity"/>
    <property type="evidence" value="ECO:0007669"/>
    <property type="project" value="UniProtKB-KW"/>
</dbReference>
<dbReference type="PANTHER" id="PTHR13847">
    <property type="entry name" value="SARCOSINE DEHYDROGENASE-RELATED"/>
    <property type="match status" value="1"/>
</dbReference>
<keyword evidence="1" id="KW-0560">Oxidoreductase</keyword>
<dbReference type="OrthoDB" id="7421214at2"/>
<evidence type="ECO:0000313" key="3">
    <source>
        <dbReference type="EMBL" id="SFP88502.1"/>
    </source>
</evidence>
<reference evidence="3 4" key="1">
    <citation type="submission" date="2016-10" db="EMBL/GenBank/DDBJ databases">
        <authorList>
            <person name="de Groot N.N."/>
        </authorList>
    </citation>
    <scope>NUCLEOTIDE SEQUENCE [LARGE SCALE GENOMIC DNA]</scope>
    <source>
        <strain evidence="3 4">DSM 19547</strain>
    </source>
</reference>
<dbReference type="PANTHER" id="PTHR13847:SF287">
    <property type="entry name" value="FAD-DEPENDENT OXIDOREDUCTASE DOMAIN-CONTAINING PROTEIN 1"/>
    <property type="match status" value="1"/>
</dbReference>
<organism evidence="3 4">
    <name type="scientific">Tranquillimonas alkanivorans</name>
    <dbReference type="NCBI Taxonomy" id="441119"/>
    <lineage>
        <taxon>Bacteria</taxon>
        <taxon>Pseudomonadati</taxon>
        <taxon>Pseudomonadota</taxon>
        <taxon>Alphaproteobacteria</taxon>
        <taxon>Rhodobacterales</taxon>
        <taxon>Roseobacteraceae</taxon>
        <taxon>Tranquillimonas</taxon>
    </lineage>
</organism>
<dbReference type="InterPro" id="IPR006076">
    <property type="entry name" value="FAD-dep_OxRdtase"/>
</dbReference>
<dbReference type="Gene3D" id="3.50.50.60">
    <property type="entry name" value="FAD/NAD(P)-binding domain"/>
    <property type="match status" value="1"/>
</dbReference>
<evidence type="ECO:0000256" key="1">
    <source>
        <dbReference type="ARBA" id="ARBA00023002"/>
    </source>
</evidence>
<dbReference type="GO" id="GO:0005737">
    <property type="term" value="C:cytoplasm"/>
    <property type="evidence" value="ECO:0007669"/>
    <property type="project" value="TreeGrafter"/>
</dbReference>
<dbReference type="Proteomes" id="UP000199356">
    <property type="component" value="Unassembled WGS sequence"/>
</dbReference>
<protein>
    <submittedName>
        <fullName evidence="3">Glycine/D-amino acid oxidase</fullName>
    </submittedName>
</protein>
<dbReference type="Pfam" id="PF01266">
    <property type="entry name" value="DAO"/>
    <property type="match status" value="1"/>
</dbReference>
<dbReference type="EMBL" id="FOXA01000016">
    <property type="protein sequence ID" value="SFP88502.1"/>
    <property type="molecule type" value="Genomic_DNA"/>
</dbReference>